<keyword evidence="8" id="KW-0812">Transmembrane</keyword>
<proteinExistence type="inferred from homology"/>
<evidence type="ECO:0000256" key="1">
    <source>
        <dbReference type="ARBA" id="ARBA00004609"/>
    </source>
</evidence>
<dbReference type="GO" id="GO:0005886">
    <property type="term" value="C:plasma membrane"/>
    <property type="evidence" value="ECO:0007669"/>
    <property type="project" value="UniProtKB-SubCell"/>
</dbReference>
<keyword evidence="3" id="KW-0336">GPI-anchor</keyword>
<dbReference type="InterPro" id="IPR056900">
    <property type="entry name" value="COB_C"/>
</dbReference>
<evidence type="ECO:0000259" key="9">
    <source>
        <dbReference type="Pfam" id="PF25079"/>
    </source>
</evidence>
<protein>
    <recommendedName>
        <fullName evidence="7">COBRA-like protein</fullName>
    </recommendedName>
</protein>
<dbReference type="PIRSF" id="PIRSF038122">
    <property type="entry name" value="COBRA"/>
    <property type="match status" value="1"/>
</dbReference>
<comment type="subcellular location">
    <subcellularLocation>
        <location evidence="1">Cell membrane</location>
        <topology evidence="1">Lipid-anchor</topology>
        <topology evidence="1">GPI-anchor</topology>
    </subcellularLocation>
</comment>
<dbReference type="EMBL" id="PDCK01000045">
    <property type="protein sequence ID" value="PRQ16365.1"/>
    <property type="molecule type" value="Genomic_DNA"/>
</dbReference>
<dbReference type="PANTHER" id="PTHR31673">
    <property type="entry name" value="PROTEIN COBRA"/>
    <property type="match status" value="1"/>
</dbReference>
<feature type="transmembrane region" description="Helical" evidence="8">
    <location>
        <begin position="407"/>
        <end position="428"/>
    </location>
</feature>
<evidence type="ECO:0000256" key="4">
    <source>
        <dbReference type="ARBA" id="ARBA00022729"/>
    </source>
</evidence>
<gene>
    <name evidence="10" type="ORF">RchiOBHm_Chr7g0183431</name>
</gene>
<evidence type="ECO:0000256" key="5">
    <source>
        <dbReference type="ARBA" id="ARBA00023180"/>
    </source>
</evidence>
<comment type="caution">
    <text evidence="10">The sequence shown here is derived from an EMBL/GenBank/DDBJ whole genome shotgun (WGS) entry which is preliminary data.</text>
</comment>
<organism evidence="10 11">
    <name type="scientific">Rosa chinensis</name>
    <name type="common">China rose</name>
    <dbReference type="NCBI Taxonomy" id="74649"/>
    <lineage>
        <taxon>Eukaryota</taxon>
        <taxon>Viridiplantae</taxon>
        <taxon>Streptophyta</taxon>
        <taxon>Embryophyta</taxon>
        <taxon>Tracheophyta</taxon>
        <taxon>Spermatophyta</taxon>
        <taxon>Magnoliopsida</taxon>
        <taxon>eudicotyledons</taxon>
        <taxon>Gunneridae</taxon>
        <taxon>Pentapetalae</taxon>
        <taxon>rosids</taxon>
        <taxon>fabids</taxon>
        <taxon>Rosales</taxon>
        <taxon>Rosaceae</taxon>
        <taxon>Rosoideae</taxon>
        <taxon>Rosoideae incertae sedis</taxon>
        <taxon>Rosa</taxon>
    </lineage>
</organism>
<dbReference type="Pfam" id="PF04833">
    <property type="entry name" value="COBRA"/>
    <property type="match status" value="1"/>
</dbReference>
<dbReference type="PANTHER" id="PTHR31673:SF57">
    <property type="entry name" value="COBRA-LIKE PROTEIN"/>
    <property type="match status" value="1"/>
</dbReference>
<dbReference type="GO" id="GO:0098552">
    <property type="term" value="C:side of membrane"/>
    <property type="evidence" value="ECO:0007669"/>
    <property type="project" value="UniProtKB-KW"/>
</dbReference>
<feature type="domain" description="COBRA C-terminal" evidence="9">
    <location>
        <begin position="207"/>
        <end position="396"/>
    </location>
</feature>
<dbReference type="Gramene" id="PRQ16365">
    <property type="protein sequence ID" value="PRQ16365"/>
    <property type="gene ID" value="RchiOBHm_Chr7g0183431"/>
</dbReference>
<dbReference type="AlphaFoldDB" id="A0A2P6P388"/>
<evidence type="ECO:0000313" key="10">
    <source>
        <dbReference type="EMBL" id="PRQ16365.1"/>
    </source>
</evidence>
<dbReference type="GO" id="GO:0010215">
    <property type="term" value="P:cellulose microfibril organization"/>
    <property type="evidence" value="ECO:0007669"/>
    <property type="project" value="InterPro"/>
</dbReference>
<dbReference type="STRING" id="74649.A0A2P6P388"/>
<dbReference type="GO" id="GO:0052324">
    <property type="term" value="P:plant-type cell wall cellulose biosynthetic process"/>
    <property type="evidence" value="ECO:0007669"/>
    <property type="project" value="TreeGrafter"/>
</dbReference>
<accession>A0A2P6P388</accession>
<evidence type="ECO:0000256" key="6">
    <source>
        <dbReference type="ARBA" id="ARBA00023288"/>
    </source>
</evidence>
<sequence length="429" mass="47494">MALAIFSSAVAYDPFDPSGSINIKWDVLSWTPDGYVAAVSISNNQMYRQITSPGWSIGWTWAKKEVIWSMVGAKVTDQGDCSKFKGNTPLCCEKTPTVIDLLPGAPYNQLFTNCCKGGVLTSLGQDPSTAVAAFQISVGFAGTSNKTVKPPKKFCLLGPGPGYTCSAANIVPSSVSLSPDGRSKTRAMMTWSLTCTYSQLLASKSPKCCVSLSSFYNPLITPCPSCVCGCNDANNCVNDLKDSSLLQSKTTAKENAPQLLQCTEHKCPIRVHWHVKANYREYWRVKITITNFNFLMNYTQWTLVVQHPNLNKLANISSFLYKPLIQYSPINDTGMFYGIKSLNELIREAGRKGYIYTELILKKDKDTFTLDQGWAFPLRLYFNGDECVMPLPDLYPYLPNSAFYNSYPVSISSSTVLATFLVLVLLVFM</sequence>
<evidence type="ECO:0000256" key="7">
    <source>
        <dbReference type="PIRNR" id="PIRNR038122"/>
    </source>
</evidence>
<dbReference type="Pfam" id="PF25079">
    <property type="entry name" value="COB_C"/>
    <property type="match status" value="1"/>
</dbReference>
<name>A0A2P6P388_ROSCH</name>
<keyword evidence="6" id="KW-0449">Lipoprotein</keyword>
<keyword evidence="8" id="KW-1133">Transmembrane helix</keyword>
<keyword evidence="4" id="KW-0732">Signal</keyword>
<evidence type="ECO:0000313" key="11">
    <source>
        <dbReference type="Proteomes" id="UP000238479"/>
    </source>
</evidence>
<comment type="similarity">
    <text evidence="2 7">Belongs to the COBRA family.</text>
</comment>
<keyword evidence="5" id="KW-0325">Glycoprotein</keyword>
<dbReference type="Proteomes" id="UP000238479">
    <property type="component" value="Chromosome 7"/>
</dbReference>
<evidence type="ECO:0000256" key="8">
    <source>
        <dbReference type="SAM" id="Phobius"/>
    </source>
</evidence>
<keyword evidence="8" id="KW-0472">Membrane</keyword>
<dbReference type="InterPro" id="IPR006918">
    <property type="entry name" value="COBRA_pln"/>
</dbReference>
<keyword evidence="11" id="KW-1185">Reference proteome</keyword>
<evidence type="ECO:0000256" key="2">
    <source>
        <dbReference type="ARBA" id="ARBA00005507"/>
    </source>
</evidence>
<reference evidence="10 11" key="1">
    <citation type="journal article" date="2018" name="Nat. Genet.">
        <title>The Rosa genome provides new insights in the design of modern roses.</title>
        <authorList>
            <person name="Bendahmane M."/>
        </authorList>
    </citation>
    <scope>NUCLEOTIDE SEQUENCE [LARGE SCALE GENOMIC DNA]</scope>
    <source>
        <strain evidence="11">cv. Old Blush</strain>
    </source>
</reference>
<evidence type="ECO:0000256" key="3">
    <source>
        <dbReference type="ARBA" id="ARBA00022622"/>
    </source>
</evidence>